<reference evidence="1" key="1">
    <citation type="submission" date="2014-09" db="EMBL/GenBank/DDBJ databases">
        <authorList>
            <person name="Magalhaes I.L.F."/>
            <person name="Oliveira U."/>
            <person name="Santos F.R."/>
            <person name="Vidigal T.H.D.A."/>
            <person name="Brescovit A.D."/>
            <person name="Santos A.J."/>
        </authorList>
    </citation>
    <scope>NUCLEOTIDE SEQUENCE</scope>
    <source>
        <tissue evidence="1">Shoot tissue taken approximately 20 cm above the soil surface</tissue>
    </source>
</reference>
<dbReference type="AlphaFoldDB" id="A0A0A9FYL3"/>
<name>A0A0A9FYL3_ARUDO</name>
<protein>
    <submittedName>
        <fullName evidence="1">Uncharacterized protein</fullName>
    </submittedName>
</protein>
<sequence>MFLIATCKENILKYHIHNLLQSKLEKRSQKYNPNRTAVQMIFHERITWQEFLV</sequence>
<proteinExistence type="predicted"/>
<accession>A0A0A9FYL3</accession>
<reference evidence="1" key="2">
    <citation type="journal article" date="2015" name="Data Brief">
        <title>Shoot transcriptome of the giant reed, Arundo donax.</title>
        <authorList>
            <person name="Barrero R.A."/>
            <person name="Guerrero F.D."/>
            <person name="Moolhuijzen P."/>
            <person name="Goolsby J.A."/>
            <person name="Tidwell J."/>
            <person name="Bellgard S.E."/>
            <person name="Bellgard M.I."/>
        </authorList>
    </citation>
    <scope>NUCLEOTIDE SEQUENCE</scope>
    <source>
        <tissue evidence="1">Shoot tissue taken approximately 20 cm above the soil surface</tissue>
    </source>
</reference>
<organism evidence="1">
    <name type="scientific">Arundo donax</name>
    <name type="common">Giant reed</name>
    <name type="synonym">Donax arundinaceus</name>
    <dbReference type="NCBI Taxonomy" id="35708"/>
    <lineage>
        <taxon>Eukaryota</taxon>
        <taxon>Viridiplantae</taxon>
        <taxon>Streptophyta</taxon>
        <taxon>Embryophyta</taxon>
        <taxon>Tracheophyta</taxon>
        <taxon>Spermatophyta</taxon>
        <taxon>Magnoliopsida</taxon>
        <taxon>Liliopsida</taxon>
        <taxon>Poales</taxon>
        <taxon>Poaceae</taxon>
        <taxon>PACMAD clade</taxon>
        <taxon>Arundinoideae</taxon>
        <taxon>Arundineae</taxon>
        <taxon>Arundo</taxon>
    </lineage>
</organism>
<dbReference type="EMBL" id="GBRH01180539">
    <property type="protein sequence ID" value="JAE17357.1"/>
    <property type="molecule type" value="Transcribed_RNA"/>
</dbReference>
<evidence type="ECO:0000313" key="1">
    <source>
        <dbReference type="EMBL" id="JAE17357.1"/>
    </source>
</evidence>